<feature type="domain" description="Gnk2-homologous" evidence="13">
    <location>
        <begin position="31"/>
        <end position="132"/>
    </location>
</feature>
<dbReference type="SUPFAM" id="SSF56112">
    <property type="entry name" value="Protein kinase-like (PK-like)"/>
    <property type="match status" value="1"/>
</dbReference>
<keyword evidence="10" id="KW-1133">Transmembrane helix</keyword>
<feature type="binding site" evidence="9">
    <location>
        <position position="387"/>
    </location>
    <ligand>
        <name>ATP</name>
        <dbReference type="ChEBI" id="CHEBI:30616"/>
    </ligand>
</feature>
<keyword evidence="2" id="KW-0808">Transferase</keyword>
<feature type="transmembrane region" description="Helical" evidence="10">
    <location>
        <begin position="294"/>
        <end position="315"/>
    </location>
</feature>
<evidence type="ECO:0000256" key="9">
    <source>
        <dbReference type="PROSITE-ProRule" id="PRU10141"/>
    </source>
</evidence>
<keyword evidence="4" id="KW-0677">Repeat</keyword>
<evidence type="ECO:0000259" key="13">
    <source>
        <dbReference type="PROSITE" id="PS51473"/>
    </source>
</evidence>
<evidence type="ECO:0000256" key="8">
    <source>
        <dbReference type="ARBA" id="ARBA00023170"/>
    </source>
</evidence>
<keyword evidence="1" id="KW-0723">Serine/threonine-protein kinase</keyword>
<keyword evidence="3 11" id="KW-0732">Signal</keyword>
<keyword evidence="10" id="KW-0472">Membrane</keyword>
<dbReference type="PANTHER" id="PTHR47973">
    <property type="entry name" value="CYSTEINE-RICH RECEPTOR-LIKE PROTEIN KINASE 3"/>
    <property type="match status" value="1"/>
</dbReference>
<evidence type="ECO:0000256" key="11">
    <source>
        <dbReference type="SAM" id="SignalP"/>
    </source>
</evidence>
<dbReference type="InterPro" id="IPR052059">
    <property type="entry name" value="CR_Ser/Thr_kinase"/>
</dbReference>
<dbReference type="Proteomes" id="UP000634136">
    <property type="component" value="Unassembled WGS sequence"/>
</dbReference>
<feature type="domain" description="Gnk2-homologous" evidence="13">
    <location>
        <begin position="137"/>
        <end position="240"/>
    </location>
</feature>
<dbReference type="Pfam" id="PF07714">
    <property type="entry name" value="PK_Tyr_Ser-Thr"/>
    <property type="match status" value="1"/>
</dbReference>
<dbReference type="InterPro" id="IPR038408">
    <property type="entry name" value="GNK2_sf"/>
</dbReference>
<keyword evidence="15" id="KW-1185">Reference proteome</keyword>
<dbReference type="FunFam" id="3.30.430.20:FF:000015">
    <property type="entry name" value="Cysteine-rich receptor-like protein kinase 3"/>
    <property type="match status" value="1"/>
</dbReference>
<keyword evidence="6 14" id="KW-0418">Kinase</keyword>
<keyword evidence="7 9" id="KW-0067">ATP-binding</keyword>
<organism evidence="14 15">
    <name type="scientific">Senna tora</name>
    <dbReference type="NCBI Taxonomy" id="362788"/>
    <lineage>
        <taxon>Eukaryota</taxon>
        <taxon>Viridiplantae</taxon>
        <taxon>Streptophyta</taxon>
        <taxon>Embryophyta</taxon>
        <taxon>Tracheophyta</taxon>
        <taxon>Spermatophyta</taxon>
        <taxon>Magnoliopsida</taxon>
        <taxon>eudicotyledons</taxon>
        <taxon>Gunneridae</taxon>
        <taxon>Pentapetalae</taxon>
        <taxon>rosids</taxon>
        <taxon>fabids</taxon>
        <taxon>Fabales</taxon>
        <taxon>Fabaceae</taxon>
        <taxon>Caesalpinioideae</taxon>
        <taxon>Cassia clade</taxon>
        <taxon>Senna</taxon>
    </lineage>
</organism>
<dbReference type="Gene3D" id="1.10.510.10">
    <property type="entry name" value="Transferase(Phosphotransferase) domain 1"/>
    <property type="match status" value="1"/>
</dbReference>
<dbReference type="GO" id="GO:0005524">
    <property type="term" value="F:ATP binding"/>
    <property type="evidence" value="ECO:0007669"/>
    <property type="project" value="UniProtKB-UniRule"/>
</dbReference>
<dbReference type="OrthoDB" id="1432209at2759"/>
<protein>
    <submittedName>
        <fullName evidence="14">Putative cysteine-rich receptor-like protein kinase 43</fullName>
    </submittedName>
</protein>
<keyword evidence="8 14" id="KW-0675">Receptor</keyword>
<keyword evidence="5 9" id="KW-0547">Nucleotide-binding</keyword>
<name>A0A834TCF5_9FABA</name>
<evidence type="ECO:0000256" key="5">
    <source>
        <dbReference type="ARBA" id="ARBA00022741"/>
    </source>
</evidence>
<dbReference type="InterPro" id="IPR000719">
    <property type="entry name" value="Prot_kinase_dom"/>
</dbReference>
<dbReference type="Gene3D" id="3.30.200.20">
    <property type="entry name" value="Phosphorylase Kinase, domain 1"/>
    <property type="match status" value="1"/>
</dbReference>
<dbReference type="InterPro" id="IPR011009">
    <property type="entry name" value="Kinase-like_dom_sf"/>
</dbReference>
<feature type="transmembrane region" description="Helical" evidence="10">
    <location>
        <begin position="269"/>
        <end position="287"/>
    </location>
</feature>
<evidence type="ECO:0000313" key="15">
    <source>
        <dbReference type="Proteomes" id="UP000634136"/>
    </source>
</evidence>
<dbReference type="GO" id="GO:0004674">
    <property type="term" value="F:protein serine/threonine kinase activity"/>
    <property type="evidence" value="ECO:0007669"/>
    <property type="project" value="UniProtKB-KW"/>
</dbReference>
<evidence type="ECO:0000256" key="7">
    <source>
        <dbReference type="ARBA" id="ARBA00022840"/>
    </source>
</evidence>
<dbReference type="CDD" id="cd23509">
    <property type="entry name" value="Gnk2-like"/>
    <property type="match status" value="2"/>
</dbReference>
<evidence type="ECO:0000256" key="2">
    <source>
        <dbReference type="ARBA" id="ARBA00022679"/>
    </source>
</evidence>
<evidence type="ECO:0000256" key="3">
    <source>
        <dbReference type="ARBA" id="ARBA00022729"/>
    </source>
</evidence>
<feature type="chain" id="PRO_5033003311" evidence="11">
    <location>
        <begin position="28"/>
        <end position="566"/>
    </location>
</feature>
<dbReference type="InterPro" id="IPR002902">
    <property type="entry name" value="GNK2"/>
</dbReference>
<reference evidence="14" key="1">
    <citation type="submission" date="2020-09" db="EMBL/GenBank/DDBJ databases">
        <title>Genome-Enabled Discovery of Anthraquinone Biosynthesis in Senna tora.</title>
        <authorList>
            <person name="Kang S.-H."/>
            <person name="Pandey R.P."/>
            <person name="Lee C.-M."/>
            <person name="Sim J.-S."/>
            <person name="Jeong J.-T."/>
            <person name="Choi B.-S."/>
            <person name="Jung M."/>
            <person name="Ginzburg D."/>
            <person name="Zhao K."/>
            <person name="Won S.Y."/>
            <person name="Oh T.-J."/>
            <person name="Yu Y."/>
            <person name="Kim N.-H."/>
            <person name="Lee O.R."/>
            <person name="Lee T.-H."/>
            <person name="Bashyal P."/>
            <person name="Kim T.-S."/>
            <person name="Lee W.-H."/>
            <person name="Kawkins C."/>
            <person name="Kim C.-K."/>
            <person name="Kim J.S."/>
            <person name="Ahn B.O."/>
            <person name="Rhee S.Y."/>
            <person name="Sohng J.K."/>
        </authorList>
    </citation>
    <scope>NUCLEOTIDE SEQUENCE</scope>
    <source>
        <tissue evidence="14">Leaf</tissue>
    </source>
</reference>
<evidence type="ECO:0000313" key="14">
    <source>
        <dbReference type="EMBL" id="KAF7819552.1"/>
    </source>
</evidence>
<dbReference type="AlphaFoldDB" id="A0A834TCF5"/>
<sequence length="566" mass="63771">METPLLLPLTILVFFFFLTLCPYHAHAQSRFDVIARSCRHANVQDRDRYSRAYWKMRNEMLDEMSREKFSFKEAGDPPDRLYLFSQCMDDLSQSECRSCYRKLDDLLSYCLPSTGGRVYSDGCFIRAENYSFYRENITPDDLKRCSDGKEQEKEYTTMTSNLVVQMALKAPARGGFIVMQEKLPSGVAVYGLASCWKTLDQEMCSACLANAASTSISCLPSSQGRVLNAGCFLRYADYDFSNDGRKGEGRAAGLVHFTALHETCTLEDLSSSFYFILFIYLLFVEEGGDTVAKYVAYVFVAIAVCSLAILIGYYVGKSACKLSSHPNKEGPEMEMSILKRNLQFIQFKYSTLVKATDDFNESRKLGQGGYGEVYKGTLPDGREIAIKRMILSGKHGTEDVYNEMDVISRAQHKNLVRFLGCCFTSAESFLIYEYLPNGTISYNLFEYLAEGRLTEKVDTYSFGVLVLEIVSGIANSKFESAETFETLVGHAWKHFQSNTASEIIDESMEGRDDEEILRVVQVGLLCTQELPSLRPSMTEVTKMLKQKNVELPAPSKPPFTVASFSL</sequence>
<dbReference type="PROSITE" id="PS00107">
    <property type="entry name" value="PROTEIN_KINASE_ATP"/>
    <property type="match status" value="1"/>
</dbReference>
<dbReference type="Gene3D" id="3.30.430.20">
    <property type="entry name" value="Gnk2 domain, C-X8-C-X2-C motif"/>
    <property type="match status" value="2"/>
</dbReference>
<comment type="caution">
    <text evidence="14">The sequence shown here is derived from an EMBL/GenBank/DDBJ whole genome shotgun (WGS) entry which is preliminary data.</text>
</comment>
<evidence type="ECO:0000256" key="6">
    <source>
        <dbReference type="ARBA" id="ARBA00022777"/>
    </source>
</evidence>
<evidence type="ECO:0000259" key="12">
    <source>
        <dbReference type="PROSITE" id="PS50011"/>
    </source>
</evidence>
<keyword evidence="10" id="KW-0812">Transmembrane</keyword>
<dbReference type="Pfam" id="PF01657">
    <property type="entry name" value="Stress-antifung"/>
    <property type="match status" value="2"/>
</dbReference>
<gene>
    <name evidence="14" type="ORF">G2W53_025007</name>
</gene>
<dbReference type="PROSITE" id="PS51473">
    <property type="entry name" value="GNK2"/>
    <property type="match status" value="2"/>
</dbReference>
<evidence type="ECO:0000256" key="10">
    <source>
        <dbReference type="SAM" id="Phobius"/>
    </source>
</evidence>
<evidence type="ECO:0000256" key="1">
    <source>
        <dbReference type="ARBA" id="ARBA00022527"/>
    </source>
</evidence>
<dbReference type="InterPro" id="IPR017441">
    <property type="entry name" value="Protein_kinase_ATP_BS"/>
</dbReference>
<feature type="domain" description="Protein kinase" evidence="12">
    <location>
        <begin position="359"/>
        <end position="566"/>
    </location>
</feature>
<dbReference type="FunFam" id="3.30.200.20:FF:000162">
    <property type="entry name" value="Adenine nucleotide alpha hydrolase-like domain kinase"/>
    <property type="match status" value="1"/>
</dbReference>
<dbReference type="PROSITE" id="PS50011">
    <property type="entry name" value="PROTEIN_KINASE_DOM"/>
    <property type="match status" value="1"/>
</dbReference>
<dbReference type="InterPro" id="IPR001245">
    <property type="entry name" value="Ser-Thr/Tyr_kinase_cat_dom"/>
</dbReference>
<evidence type="ECO:0000256" key="4">
    <source>
        <dbReference type="ARBA" id="ARBA00022737"/>
    </source>
</evidence>
<dbReference type="EMBL" id="JAAIUW010000008">
    <property type="protein sequence ID" value="KAF7819552.1"/>
    <property type="molecule type" value="Genomic_DNA"/>
</dbReference>
<proteinExistence type="predicted"/>
<accession>A0A834TCF5</accession>
<feature type="signal peptide" evidence="11">
    <location>
        <begin position="1"/>
        <end position="27"/>
    </location>
</feature>